<dbReference type="Gene3D" id="3.40.50.300">
    <property type="entry name" value="P-loop containing nucleotide triphosphate hydrolases"/>
    <property type="match status" value="2"/>
</dbReference>
<dbReference type="GO" id="GO:0001147">
    <property type="term" value="F:transcription termination site sequence-specific DNA binding"/>
    <property type="evidence" value="ECO:0007669"/>
    <property type="project" value="TreeGrafter"/>
</dbReference>
<dbReference type="GO" id="GO:0004386">
    <property type="term" value="F:helicase activity"/>
    <property type="evidence" value="ECO:0007669"/>
    <property type="project" value="UniProtKB-KW"/>
</dbReference>
<dbReference type="Pfam" id="PF00498">
    <property type="entry name" value="FHA"/>
    <property type="match status" value="1"/>
</dbReference>
<comment type="caution">
    <text evidence="7">The sequence shown here is derived from an EMBL/GenBank/DDBJ whole genome shotgun (WGS) entry which is preliminary data.</text>
</comment>
<dbReference type="GO" id="GO:0005694">
    <property type="term" value="C:chromosome"/>
    <property type="evidence" value="ECO:0007669"/>
    <property type="project" value="UniProtKB-ARBA"/>
</dbReference>
<feature type="region of interest" description="Disordered" evidence="5">
    <location>
        <begin position="222"/>
        <end position="244"/>
    </location>
</feature>
<dbReference type="GO" id="GO:0006369">
    <property type="term" value="P:termination of RNA polymerase II transcription"/>
    <property type="evidence" value="ECO:0007669"/>
    <property type="project" value="TreeGrafter"/>
</dbReference>
<dbReference type="PROSITE" id="PS50006">
    <property type="entry name" value="FHA_DOMAIN"/>
    <property type="match status" value="1"/>
</dbReference>
<dbReference type="InterPro" id="IPR008984">
    <property type="entry name" value="SMAD_FHA_dom_sf"/>
</dbReference>
<dbReference type="InterPro" id="IPR047187">
    <property type="entry name" value="SF1_C_Upf1"/>
</dbReference>
<feature type="domain" description="FHA" evidence="6">
    <location>
        <begin position="28"/>
        <end position="77"/>
    </location>
</feature>
<dbReference type="Gene3D" id="2.60.200.20">
    <property type="match status" value="1"/>
</dbReference>
<dbReference type="InterPro" id="IPR027417">
    <property type="entry name" value="P-loop_NTPase"/>
</dbReference>
<keyword evidence="2" id="KW-0378">Hydrolase</keyword>
<feature type="region of interest" description="Disordered" evidence="5">
    <location>
        <begin position="624"/>
        <end position="659"/>
    </location>
</feature>
<dbReference type="Proteomes" id="UP001461498">
    <property type="component" value="Unassembled WGS sequence"/>
</dbReference>
<feature type="compositionally biased region" description="Basic and acidic residues" evidence="5">
    <location>
        <begin position="644"/>
        <end position="659"/>
    </location>
</feature>
<dbReference type="PANTHER" id="PTHR10887:SF495">
    <property type="entry name" value="HELICASE SENATAXIN ISOFORM X1-RELATED"/>
    <property type="match status" value="1"/>
</dbReference>
<dbReference type="InterPro" id="IPR041677">
    <property type="entry name" value="DNA2/NAM7_AAA_11"/>
</dbReference>
<evidence type="ECO:0000256" key="4">
    <source>
        <dbReference type="ARBA" id="ARBA00022840"/>
    </source>
</evidence>
<feature type="compositionally biased region" description="Basic and acidic residues" evidence="5">
    <location>
        <begin position="228"/>
        <end position="242"/>
    </location>
</feature>
<organism evidence="7 8">
    <name type="scientific">Rhynocoris fuscipes</name>
    <dbReference type="NCBI Taxonomy" id="488301"/>
    <lineage>
        <taxon>Eukaryota</taxon>
        <taxon>Metazoa</taxon>
        <taxon>Ecdysozoa</taxon>
        <taxon>Arthropoda</taxon>
        <taxon>Hexapoda</taxon>
        <taxon>Insecta</taxon>
        <taxon>Pterygota</taxon>
        <taxon>Neoptera</taxon>
        <taxon>Paraneoptera</taxon>
        <taxon>Hemiptera</taxon>
        <taxon>Heteroptera</taxon>
        <taxon>Panheteroptera</taxon>
        <taxon>Cimicomorpha</taxon>
        <taxon>Reduviidae</taxon>
        <taxon>Harpactorinae</taxon>
        <taxon>Harpactorini</taxon>
        <taxon>Rhynocoris</taxon>
    </lineage>
</organism>
<evidence type="ECO:0000256" key="1">
    <source>
        <dbReference type="ARBA" id="ARBA00022741"/>
    </source>
</evidence>
<keyword evidence="8" id="KW-1185">Reference proteome</keyword>
<dbReference type="Pfam" id="PF13087">
    <property type="entry name" value="AAA_12"/>
    <property type="match status" value="1"/>
</dbReference>
<reference evidence="7 8" key="1">
    <citation type="submission" date="2022-12" db="EMBL/GenBank/DDBJ databases">
        <title>Chromosome-level genome assembly of true bugs.</title>
        <authorList>
            <person name="Ma L."/>
            <person name="Li H."/>
        </authorList>
    </citation>
    <scope>NUCLEOTIDE SEQUENCE [LARGE SCALE GENOMIC DNA]</scope>
    <source>
        <strain evidence="7">Lab_2022b</strain>
    </source>
</reference>
<accession>A0AAW1CWT6</accession>
<proteinExistence type="predicted"/>
<gene>
    <name evidence="7" type="ORF">O3M35_011598</name>
</gene>
<evidence type="ECO:0000256" key="3">
    <source>
        <dbReference type="ARBA" id="ARBA00022806"/>
    </source>
</evidence>
<keyword evidence="3" id="KW-0347">Helicase</keyword>
<keyword evidence="1" id="KW-0547">Nucleotide-binding</keyword>
<sequence length="1689" mass="191443">MRVKSKVYLVRIIKGVEERNYEITEGLTKIGRHNTQHIRCNSLQVSREHCVIELVRGHVLLRDLQSFNGTYVMNNRIPTLRTHVLNDGDLIGLGVEPPNAEYVFKLVIENNDFCENEVPDKTIEEEAIPNTLKRKSVENCALDPIPKRTKENSIKSANRTDSSIFLKPENPQPLKIISIQSLAKPNGNLLEKDITKTVTNNEIININLDSDDSDNDVMIINGEDDQKENDVDMKEEPEKPKEISTVNNCKDIPLTPASPDNCQVIDPILLTPASPDNCQVIDPIPSTSASSNNRQVIDPIPSTPASPDNCQVIDPIPSTPAFPDNPFEEHPSFSINDEEVILLSDSDDDAEFSSSQLFSHHSETSLLFNNNSSTVNIKSEITENYEACTNAYDDEDRAIEESHSGMFEEHFIHCSQEISASEGKGIVDEINKENEEGVIHIVDDSSNDGNEEIRNENNINLISEKEFDIKFKDNNCNSISSTKETKDLISDEITKEQEENRKLTFDFDNLIKSPEEFKQPTDEVLEKSEEKSTVAKDNVEKSEEKKIKVVKKSKEKSSLTKDLNKINDIKPKKAKEKKSDIKISIKSEPSVSSTVPLKKSSKSIEKKSSVDLKFDQKKSKLISPITNKPEILPEKPAKRCTRKRTSDKDKPTKVARRSDVEKIKKVRREKLKQIALKSKSNNELERLLSEDKTVVLKSKKSLDLDCEKPVVDTIKVSDRSKVNAIVEDINPNKVIRAKLIDSKVKQNKEKLKKSEQVNNSERGSLNKIKKDNNAELSVNKLKENSNGELIDEKNTSKEDRLKKLREWEMNIINNHNNSLNLSKSFEINEKNKRRVRFKEDLVEIRSYECDGHFTRKVSDKENRYRRDVPPPAPVIQHNWKLMTITSYVLYDICKWNVAWLEECKTLKGDPPVLTAPYFSVKDCYINYRDYWMTMYPLLMTELWREIFNDLNSQFGGFKPQRSFTGVVRGVTRNPPCVLYDNSTNGCCLVSLDCVFVCNKDECRRGIAPDEGDIGVMQVIIPKGDNSNDKIKVFRTFTFVTSEMNTVPLHRCQDHFAKYAVVQAQKFNAPQSAGAKGIPAAGTPEECIKNDFNTCLYVHLTMCHSSHKTVIQGATVKLMVFKNLIKSLRIFHSLNRLKNSPLLNFVLNPKDIYRPITNKQLRQGIASDFPLNQSQIDVVLDVSKNLLSGKPSISLIHGPPGTGKTRVISSIVLQILAQNADKNKTNVKEKILLCAPSNAATDSLALRLLEIRQSLPSEKRFKLIRVGATESIHRNVRDISSQNLAEKEVGYSLDAENLKVELRLLEAEETSLTYAVHCAKDETSRNRFTAELIAAQERKRNLECLLNNTSGHQANYAHMKLVREAETKIIQGAEIITTTLNSCCARKITDSFSEYSHLRFAYCIVDEATQGIEQEVLLPLLHNVTSLVLVGDPLQLSPTILSQTGVKYNLNRSLFHRLWREWDSNGNMANRPFYSLSVQHRMHPEISLFPSKQFYGGNLITPDFLNVNLPFEPYTILSHSFSQDSDGESNSKESELVVKLLSEIIKAPEFKGLSIGVIVPYNLHKLILERDLKKMKLDMKYFKVNTIDSFQGQEKDIIIFSCVRSDGIGFLSDRLRLNVALTRARKCLIVIANLGAFKGDYTWKALIDDAQNRGKIREIPQKDNISSLQLVNLLIPRDKRKKSASSNYNK</sequence>
<evidence type="ECO:0000259" key="6">
    <source>
        <dbReference type="PROSITE" id="PS50006"/>
    </source>
</evidence>
<dbReference type="InterPro" id="IPR045055">
    <property type="entry name" value="DNA2/NAM7-like"/>
</dbReference>
<name>A0AAW1CWT6_9HEMI</name>
<evidence type="ECO:0000256" key="5">
    <source>
        <dbReference type="SAM" id="MobiDB-lite"/>
    </source>
</evidence>
<protein>
    <recommendedName>
        <fullName evidence="6">FHA domain-containing protein</fullName>
    </recommendedName>
</protein>
<dbReference type="SMART" id="SM00240">
    <property type="entry name" value="FHA"/>
    <property type="match status" value="1"/>
</dbReference>
<dbReference type="PANTHER" id="PTHR10887">
    <property type="entry name" value="DNA2/NAM7 HELICASE FAMILY"/>
    <property type="match status" value="1"/>
</dbReference>
<evidence type="ECO:0000256" key="2">
    <source>
        <dbReference type="ARBA" id="ARBA00022801"/>
    </source>
</evidence>
<evidence type="ECO:0000313" key="8">
    <source>
        <dbReference type="Proteomes" id="UP001461498"/>
    </source>
</evidence>
<dbReference type="GO" id="GO:0016787">
    <property type="term" value="F:hydrolase activity"/>
    <property type="evidence" value="ECO:0007669"/>
    <property type="project" value="UniProtKB-KW"/>
</dbReference>
<dbReference type="CDD" id="cd18808">
    <property type="entry name" value="SF1_C_Upf1"/>
    <property type="match status" value="1"/>
</dbReference>
<dbReference type="SUPFAM" id="SSF49879">
    <property type="entry name" value="SMAD/FHA domain"/>
    <property type="match status" value="1"/>
</dbReference>
<keyword evidence="4" id="KW-0067">ATP-binding</keyword>
<dbReference type="EMBL" id="JAPXFL010000008">
    <property type="protein sequence ID" value="KAK9502916.1"/>
    <property type="molecule type" value="Genomic_DNA"/>
</dbReference>
<evidence type="ECO:0000313" key="7">
    <source>
        <dbReference type="EMBL" id="KAK9502916.1"/>
    </source>
</evidence>
<dbReference type="InterPro" id="IPR000253">
    <property type="entry name" value="FHA_dom"/>
</dbReference>
<feature type="compositionally biased region" description="Basic and acidic residues" evidence="5">
    <location>
        <begin position="516"/>
        <end position="547"/>
    </location>
</feature>
<feature type="region of interest" description="Disordered" evidence="5">
    <location>
        <begin position="516"/>
        <end position="561"/>
    </location>
</feature>
<dbReference type="Pfam" id="PF13086">
    <property type="entry name" value="AAA_11"/>
    <property type="match status" value="1"/>
</dbReference>
<dbReference type="CDD" id="cd18042">
    <property type="entry name" value="DEXXQc_SETX"/>
    <property type="match status" value="1"/>
</dbReference>
<feature type="region of interest" description="Disordered" evidence="5">
    <location>
        <begin position="587"/>
        <end position="608"/>
    </location>
</feature>
<dbReference type="FunFam" id="3.40.50.300:FF:000326">
    <property type="entry name" value="P-loop containing nucleoside triphosphate hydrolase"/>
    <property type="match status" value="1"/>
</dbReference>
<dbReference type="SUPFAM" id="SSF52540">
    <property type="entry name" value="P-loop containing nucleoside triphosphate hydrolases"/>
    <property type="match status" value="1"/>
</dbReference>
<dbReference type="GO" id="GO:0005524">
    <property type="term" value="F:ATP binding"/>
    <property type="evidence" value="ECO:0007669"/>
    <property type="project" value="UniProtKB-KW"/>
</dbReference>
<dbReference type="GO" id="GO:0016604">
    <property type="term" value="C:nuclear body"/>
    <property type="evidence" value="ECO:0007669"/>
    <property type="project" value="TreeGrafter"/>
</dbReference>
<dbReference type="InterPro" id="IPR041679">
    <property type="entry name" value="DNA2/NAM7-like_C"/>
</dbReference>
<dbReference type="CDD" id="cd00060">
    <property type="entry name" value="FHA"/>
    <property type="match status" value="1"/>
</dbReference>